<reference evidence="2 3" key="1">
    <citation type="journal article" date="2024" name="G3 (Bethesda)">
        <title>Genome assembly of Hibiscus sabdariffa L. provides insights into metabolisms of medicinal natural products.</title>
        <authorList>
            <person name="Kim T."/>
        </authorList>
    </citation>
    <scope>NUCLEOTIDE SEQUENCE [LARGE SCALE GENOMIC DNA]</scope>
    <source>
        <strain evidence="2">TK-2024</strain>
        <tissue evidence="2">Old leaves</tissue>
    </source>
</reference>
<dbReference type="Proteomes" id="UP001472677">
    <property type="component" value="Unassembled WGS sequence"/>
</dbReference>
<comment type="caution">
    <text evidence="2">The sequence shown here is derived from an EMBL/GenBank/DDBJ whole genome shotgun (WGS) entry which is preliminary data.</text>
</comment>
<organism evidence="2 3">
    <name type="scientific">Hibiscus sabdariffa</name>
    <name type="common">roselle</name>
    <dbReference type="NCBI Taxonomy" id="183260"/>
    <lineage>
        <taxon>Eukaryota</taxon>
        <taxon>Viridiplantae</taxon>
        <taxon>Streptophyta</taxon>
        <taxon>Embryophyta</taxon>
        <taxon>Tracheophyta</taxon>
        <taxon>Spermatophyta</taxon>
        <taxon>Magnoliopsida</taxon>
        <taxon>eudicotyledons</taxon>
        <taxon>Gunneridae</taxon>
        <taxon>Pentapetalae</taxon>
        <taxon>rosids</taxon>
        <taxon>malvids</taxon>
        <taxon>Malvales</taxon>
        <taxon>Malvaceae</taxon>
        <taxon>Malvoideae</taxon>
        <taxon>Hibiscus</taxon>
    </lineage>
</organism>
<dbReference type="Gene3D" id="1.10.510.10">
    <property type="entry name" value="Transferase(Phosphotransferase) domain 1"/>
    <property type="match status" value="1"/>
</dbReference>
<dbReference type="InterPro" id="IPR051343">
    <property type="entry name" value="G-type_lectin_kinases/EP1-like"/>
</dbReference>
<accession>A0ABR2FAK5</accession>
<proteinExistence type="predicted"/>
<evidence type="ECO:0000313" key="2">
    <source>
        <dbReference type="EMBL" id="KAK8575356.1"/>
    </source>
</evidence>
<keyword evidence="1" id="KW-0732">Signal</keyword>
<evidence type="ECO:0000256" key="1">
    <source>
        <dbReference type="ARBA" id="ARBA00022729"/>
    </source>
</evidence>
<dbReference type="PANTHER" id="PTHR47976">
    <property type="entry name" value="G-TYPE LECTIN S-RECEPTOR-LIKE SERINE/THREONINE-PROTEIN KINASE SD2-5"/>
    <property type="match status" value="1"/>
</dbReference>
<dbReference type="PANTHER" id="PTHR47976:SF7">
    <property type="entry name" value="RECEPTOR-LIKE SERINE_THREONINE-PROTEIN KINASE"/>
    <property type="match status" value="1"/>
</dbReference>
<gene>
    <name evidence="2" type="ORF">V6N12_063031</name>
</gene>
<name>A0ABR2FAK5_9ROSI</name>
<keyword evidence="3" id="KW-1185">Reference proteome</keyword>
<dbReference type="EMBL" id="JBBPBM010000007">
    <property type="protein sequence ID" value="KAK8575356.1"/>
    <property type="molecule type" value="Genomic_DNA"/>
</dbReference>
<protein>
    <submittedName>
        <fullName evidence="2">Uncharacterized protein</fullName>
    </submittedName>
</protein>
<evidence type="ECO:0000313" key="3">
    <source>
        <dbReference type="Proteomes" id="UP001472677"/>
    </source>
</evidence>
<sequence length="95" mass="10957">MVLLEIICCRRNLNLNLFEEEVVLEEWVYHCFEATELGKLLAGDEVVEEKQLERMVKVGLWCVLDEPTLRPSMKKVLLMLEGTVDIPIPPSPTLF</sequence>